<dbReference type="UniPathway" id="UPA00109">
    <property type="reaction ID" value="UER00189"/>
</dbReference>
<dbReference type="EMBL" id="CP033021">
    <property type="protein sequence ID" value="AYN65386.1"/>
    <property type="molecule type" value="Genomic_DNA"/>
</dbReference>
<dbReference type="AlphaFoldDB" id="A0A454C9S4"/>
<dbReference type="RefSeq" id="WP_036432897.1">
    <property type="nucleotide sequence ID" value="NZ_CP011538.1"/>
</dbReference>
<keyword evidence="2 3" id="KW-0413">Isomerase</keyword>
<dbReference type="OrthoDB" id="9809429at2"/>
<evidence type="ECO:0000313" key="5">
    <source>
        <dbReference type="Proteomes" id="UP000029712"/>
    </source>
</evidence>
<evidence type="ECO:0000313" key="4">
    <source>
        <dbReference type="EMBL" id="AYN65386.1"/>
    </source>
</evidence>
<comment type="subunit">
    <text evidence="3">Homodimer.</text>
</comment>
<dbReference type="InterPro" id="IPR035990">
    <property type="entry name" value="TIM_sf"/>
</dbReference>
<sequence>MKYLIGNLKMNLSYLESQNYLNELQSLNKIKNFKNVIVGAALSFDAMSLSLQYNKRNFLFGVQNIFYKEKGAYTGEVSFRSAVELNIDFVLIGHSERRKLFNETDQLINLKIKQIEKTSIIPILCIGEDQENCSDKVFEDIIKNQILKALEDVDVYNRLIISYEPTYCIGNGKIPQNNHIEKAISVIKKITNNQVPVLYGGSVSQKNIEKLLEIKDLDGFLVGGAALDAQGFLEMGSIIEKSN</sequence>
<dbReference type="PROSITE" id="PS51440">
    <property type="entry name" value="TIM_2"/>
    <property type="match status" value="1"/>
</dbReference>
<dbReference type="GO" id="GO:0046166">
    <property type="term" value="P:glyceraldehyde-3-phosphate biosynthetic process"/>
    <property type="evidence" value="ECO:0007669"/>
    <property type="project" value="TreeGrafter"/>
</dbReference>
<dbReference type="InterPro" id="IPR013785">
    <property type="entry name" value="Aldolase_TIM"/>
</dbReference>
<comment type="similarity">
    <text evidence="1 3">Belongs to the triosephosphate isomerase family.</text>
</comment>
<dbReference type="CDD" id="cd00311">
    <property type="entry name" value="TIM"/>
    <property type="match status" value="1"/>
</dbReference>
<proteinExistence type="inferred from homology"/>
<comment type="pathway">
    <text evidence="3">Carbohydrate biosynthesis; gluconeogenesis.</text>
</comment>
<keyword evidence="3" id="KW-0324">Glycolysis</keyword>
<reference evidence="4 5" key="2">
    <citation type="submission" date="2018-10" db="EMBL/GenBank/DDBJ databases">
        <title>Detection and isolation of Mycoplasma hominis as a predominant microorganism from pelvic cavity of patient with salpingitis and tubo-ovarian abscess.</title>
        <authorList>
            <person name="Guschin A.E."/>
            <person name="Khayrullina G.A."/>
            <person name="Rakovskaya I.V."/>
            <person name="Shelenkov A.A."/>
            <person name="Shagin D.A."/>
        </authorList>
    </citation>
    <scope>NUCLEOTIDE SEQUENCE [LARGE SCALE GENOMIC DNA]</scope>
    <source>
        <strain evidence="5">TOA</strain>
    </source>
</reference>
<dbReference type="GO" id="GO:0019563">
    <property type="term" value="P:glycerol catabolic process"/>
    <property type="evidence" value="ECO:0007669"/>
    <property type="project" value="TreeGrafter"/>
</dbReference>
<dbReference type="Pfam" id="PF00121">
    <property type="entry name" value="TIM"/>
    <property type="match status" value="1"/>
</dbReference>
<dbReference type="PANTHER" id="PTHR21139">
    <property type="entry name" value="TRIOSEPHOSPHATE ISOMERASE"/>
    <property type="match status" value="1"/>
</dbReference>
<name>A0A454C9S4_METHO</name>
<comment type="catalytic activity">
    <reaction evidence="3">
        <text>D-glyceraldehyde 3-phosphate = dihydroxyacetone phosphate</text>
        <dbReference type="Rhea" id="RHEA:18585"/>
        <dbReference type="ChEBI" id="CHEBI:57642"/>
        <dbReference type="ChEBI" id="CHEBI:59776"/>
        <dbReference type="EC" id="5.3.1.1"/>
    </reaction>
</comment>
<accession>A0A454C9S4</accession>
<dbReference type="EC" id="5.3.1.1" evidence="3"/>
<evidence type="ECO:0000256" key="2">
    <source>
        <dbReference type="ARBA" id="ARBA00023235"/>
    </source>
</evidence>
<dbReference type="InterPro" id="IPR000652">
    <property type="entry name" value="Triosephosphate_isomerase"/>
</dbReference>
<protein>
    <recommendedName>
        <fullName evidence="3">Triosephosphate isomerase</fullName>
        <ecNumber evidence="3">5.3.1.1</ecNumber>
    </recommendedName>
</protein>
<dbReference type="GO" id="GO:0005829">
    <property type="term" value="C:cytosol"/>
    <property type="evidence" value="ECO:0007669"/>
    <property type="project" value="TreeGrafter"/>
</dbReference>
<dbReference type="GO" id="GO:0006096">
    <property type="term" value="P:glycolytic process"/>
    <property type="evidence" value="ECO:0007669"/>
    <property type="project" value="UniProtKB-UniPathway"/>
</dbReference>
<keyword evidence="3" id="KW-0963">Cytoplasm</keyword>
<evidence type="ECO:0000256" key="3">
    <source>
        <dbReference type="RuleBase" id="RU363013"/>
    </source>
</evidence>
<dbReference type="GO" id="GO:0006094">
    <property type="term" value="P:gluconeogenesis"/>
    <property type="evidence" value="ECO:0007669"/>
    <property type="project" value="UniProtKB-UniPathway"/>
</dbReference>
<dbReference type="Proteomes" id="UP000029712">
    <property type="component" value="Chromosome"/>
</dbReference>
<comment type="subcellular location">
    <subcellularLocation>
        <location evidence="3">Cytoplasm</location>
    </subcellularLocation>
</comment>
<evidence type="ECO:0000256" key="1">
    <source>
        <dbReference type="ARBA" id="ARBA00007422"/>
    </source>
</evidence>
<comment type="pathway">
    <text evidence="3">Carbohydrate degradation; glycolysis; D-glyceraldehyde 3-phosphate from glycerone phosphate: step 1/1.</text>
</comment>
<dbReference type="UniPathway" id="UPA00138"/>
<dbReference type="PANTHER" id="PTHR21139:SF42">
    <property type="entry name" value="TRIOSEPHOSPHATE ISOMERASE"/>
    <property type="match status" value="1"/>
</dbReference>
<dbReference type="SUPFAM" id="SSF51351">
    <property type="entry name" value="Triosephosphate isomerase (TIM)"/>
    <property type="match status" value="1"/>
</dbReference>
<organism evidence="4 5">
    <name type="scientific">Metamycoplasma hominis</name>
    <name type="common">Mycoplasma hominis</name>
    <dbReference type="NCBI Taxonomy" id="2098"/>
    <lineage>
        <taxon>Bacteria</taxon>
        <taxon>Bacillati</taxon>
        <taxon>Mycoplasmatota</taxon>
        <taxon>Mycoplasmoidales</taxon>
        <taxon>Metamycoplasmataceae</taxon>
        <taxon>Metamycoplasma</taxon>
    </lineage>
</organism>
<keyword evidence="3" id="KW-0312">Gluconeogenesis</keyword>
<reference evidence="4 5" key="1">
    <citation type="submission" date="2014-08" db="EMBL/GenBank/DDBJ databases">
        <authorList>
            <person name="Kuleshov K."/>
            <person name="Dedkov V."/>
            <person name="Markelov M."/>
            <person name="Pimkina E."/>
        </authorList>
    </citation>
    <scope>NUCLEOTIDE SEQUENCE [LARGE SCALE GENOMIC DNA]</scope>
    <source>
        <strain evidence="5">TOA</strain>
    </source>
</reference>
<dbReference type="GO" id="GO:0004807">
    <property type="term" value="F:triose-phosphate isomerase activity"/>
    <property type="evidence" value="ECO:0007669"/>
    <property type="project" value="UniProtKB-EC"/>
</dbReference>
<gene>
    <name evidence="4" type="ORF">KN71_001610</name>
</gene>
<dbReference type="Gene3D" id="3.20.20.70">
    <property type="entry name" value="Aldolase class I"/>
    <property type="match status" value="1"/>
</dbReference>